<sequence>MSSNKTVPVAEYRRAYDRLHRKVNDYHACCSADEVSHWKEMTQRVLTEVSNISCSRAKPDDVENMAKARARVEGYLAAADERIEAYKRAA</sequence>
<protein>
    <submittedName>
        <fullName evidence="1">Uncharacterized protein</fullName>
    </submittedName>
</protein>
<dbReference type="Proteomes" id="UP000218102">
    <property type="component" value="Unassembled WGS sequence"/>
</dbReference>
<evidence type="ECO:0000313" key="2">
    <source>
        <dbReference type="Proteomes" id="UP000218102"/>
    </source>
</evidence>
<proteinExistence type="predicted"/>
<comment type="caution">
    <text evidence="1">The sequence shown here is derived from an EMBL/GenBank/DDBJ whole genome shotgun (WGS) entry which is preliminary data.</text>
</comment>
<reference evidence="1 2" key="1">
    <citation type="submission" date="2017-09" db="EMBL/GenBank/DDBJ databases">
        <authorList>
            <person name="Ehlers B."/>
            <person name="Leendertz F.H."/>
        </authorList>
    </citation>
    <scope>NUCLEOTIDE SEQUENCE [LARGE SCALE GENOMIC DNA]</scope>
    <source>
        <strain evidence="1 2">DJ-1</strain>
    </source>
</reference>
<dbReference type="AlphaFoldDB" id="A0A2A3LXD8"/>
<evidence type="ECO:0000313" key="1">
    <source>
        <dbReference type="EMBL" id="PBJ92498.1"/>
    </source>
</evidence>
<dbReference type="RefSeq" id="WP_023383696.1">
    <property type="nucleotide sequence ID" value="NZ_NTME01000047.1"/>
</dbReference>
<organism evidence="1 2">
    <name type="scientific">Pseudomonas plecoglossicida</name>
    <dbReference type="NCBI Taxonomy" id="70775"/>
    <lineage>
        <taxon>Bacteria</taxon>
        <taxon>Pseudomonadati</taxon>
        <taxon>Pseudomonadota</taxon>
        <taxon>Gammaproteobacteria</taxon>
        <taxon>Pseudomonadales</taxon>
        <taxon>Pseudomonadaceae</taxon>
        <taxon>Pseudomonas</taxon>
    </lineage>
</organism>
<accession>A0A2A3LXD8</accession>
<dbReference type="EMBL" id="NTME01000047">
    <property type="protein sequence ID" value="PBJ92498.1"/>
    <property type="molecule type" value="Genomic_DNA"/>
</dbReference>
<gene>
    <name evidence="1" type="ORF">CMV24_26600</name>
</gene>
<name>A0A2A3LXD8_PSEDL</name>